<keyword evidence="3" id="KW-1185">Reference proteome</keyword>
<accession>A0A316VFD1</accession>
<dbReference type="RefSeq" id="XP_025356641.1">
    <property type="nucleotide sequence ID" value="XM_025498963.1"/>
</dbReference>
<dbReference type="Proteomes" id="UP000245771">
    <property type="component" value="Unassembled WGS sequence"/>
</dbReference>
<feature type="signal peptide" evidence="1">
    <location>
        <begin position="1"/>
        <end position="21"/>
    </location>
</feature>
<dbReference type="AlphaFoldDB" id="A0A316VFD1"/>
<dbReference type="Pfam" id="PF19271">
    <property type="entry name" value="Nis1"/>
    <property type="match status" value="1"/>
</dbReference>
<dbReference type="GeneID" id="37020744"/>
<feature type="chain" id="PRO_5016329193" evidence="1">
    <location>
        <begin position="22"/>
        <end position="152"/>
    </location>
</feature>
<dbReference type="InParanoid" id="A0A316VFD1"/>
<sequence length="152" mass="16851">MHFSIPLLISAVLTLSQYANAEGLVGMKVPASITPGHEFNVTYSWTDGLSYNQDYLAIFGFTSNVERIKGKYSIGSQALATADLSKANYDNKFNVTIRAPNHKWFKIYADVNNGTLPQPWYVSSANMQQTGSSGGVRLEVFHAKTTVKYDHH</sequence>
<evidence type="ECO:0000256" key="1">
    <source>
        <dbReference type="SAM" id="SignalP"/>
    </source>
</evidence>
<dbReference type="EMBL" id="KZ819603">
    <property type="protein sequence ID" value="PWN36339.1"/>
    <property type="molecule type" value="Genomic_DNA"/>
</dbReference>
<keyword evidence="1" id="KW-0732">Signal</keyword>
<name>A0A316VFD1_9BASI</name>
<gene>
    <name evidence="2" type="ORF">FA14DRAFT_161092</name>
</gene>
<evidence type="ECO:0000313" key="2">
    <source>
        <dbReference type="EMBL" id="PWN36339.1"/>
    </source>
</evidence>
<organism evidence="2 3">
    <name type="scientific">Meira miltonrushii</name>
    <dbReference type="NCBI Taxonomy" id="1280837"/>
    <lineage>
        <taxon>Eukaryota</taxon>
        <taxon>Fungi</taxon>
        <taxon>Dikarya</taxon>
        <taxon>Basidiomycota</taxon>
        <taxon>Ustilaginomycotina</taxon>
        <taxon>Exobasidiomycetes</taxon>
        <taxon>Exobasidiales</taxon>
        <taxon>Brachybasidiaceae</taxon>
        <taxon>Meira</taxon>
    </lineage>
</organism>
<dbReference type="InterPro" id="IPR045469">
    <property type="entry name" value="Nis1"/>
</dbReference>
<evidence type="ECO:0000313" key="3">
    <source>
        <dbReference type="Proteomes" id="UP000245771"/>
    </source>
</evidence>
<protein>
    <submittedName>
        <fullName evidence="2">Uncharacterized protein</fullName>
    </submittedName>
</protein>
<reference evidence="2 3" key="1">
    <citation type="journal article" date="2018" name="Mol. Biol. Evol.">
        <title>Broad Genomic Sampling Reveals a Smut Pathogenic Ancestry of the Fungal Clade Ustilaginomycotina.</title>
        <authorList>
            <person name="Kijpornyongpan T."/>
            <person name="Mondo S.J."/>
            <person name="Barry K."/>
            <person name="Sandor L."/>
            <person name="Lee J."/>
            <person name="Lipzen A."/>
            <person name="Pangilinan J."/>
            <person name="LaButti K."/>
            <person name="Hainaut M."/>
            <person name="Henrissat B."/>
            <person name="Grigoriev I.V."/>
            <person name="Spatafora J.W."/>
            <person name="Aime M.C."/>
        </authorList>
    </citation>
    <scope>NUCLEOTIDE SEQUENCE [LARGE SCALE GENOMIC DNA]</scope>
    <source>
        <strain evidence="2 3">MCA 3882</strain>
    </source>
</reference>
<proteinExistence type="predicted"/>